<name>A0A5S9QNJ8_9GAMM</name>
<keyword evidence="1" id="KW-0472">Membrane</keyword>
<feature type="transmembrane region" description="Helical" evidence="1">
    <location>
        <begin position="281"/>
        <end position="307"/>
    </location>
</feature>
<evidence type="ECO:0000313" key="2">
    <source>
        <dbReference type="EMBL" id="CAA0119604.1"/>
    </source>
</evidence>
<feature type="transmembrane region" description="Helical" evidence="1">
    <location>
        <begin position="93"/>
        <end position="115"/>
    </location>
</feature>
<proteinExistence type="predicted"/>
<feature type="transmembrane region" description="Helical" evidence="1">
    <location>
        <begin position="23"/>
        <end position="41"/>
    </location>
</feature>
<protein>
    <submittedName>
        <fullName evidence="2">Uncharacterized protein</fullName>
    </submittedName>
</protein>
<evidence type="ECO:0000313" key="3">
    <source>
        <dbReference type="Proteomes" id="UP000441399"/>
    </source>
</evidence>
<reference evidence="2 3" key="1">
    <citation type="submission" date="2019-11" db="EMBL/GenBank/DDBJ databases">
        <authorList>
            <person name="Holert J."/>
        </authorList>
    </citation>
    <scope>NUCLEOTIDE SEQUENCE [LARGE SCALE GENOMIC DNA]</scope>
    <source>
        <strain evidence="2">SB11_3</strain>
    </source>
</reference>
<dbReference type="EMBL" id="CACSIO010000034">
    <property type="protein sequence ID" value="CAA0119604.1"/>
    <property type="molecule type" value="Genomic_DNA"/>
</dbReference>
<dbReference type="OrthoDB" id="6811319at2"/>
<feature type="transmembrane region" description="Helical" evidence="1">
    <location>
        <begin position="249"/>
        <end position="269"/>
    </location>
</feature>
<feature type="transmembrane region" description="Helical" evidence="1">
    <location>
        <begin position="61"/>
        <end position="81"/>
    </location>
</feature>
<sequence length="363" mass="40817">MSVAESTAHPLTTAKKYAVNSKLLFSLYGVIPLSLFIVFADKLFFNSALQNQFLPVQPAEWAFWAIVFNFPHIVSSLVTLADKEYVTYYKARFSKALIIIIAGVLSVNYVTPLLIPQPFAGAIYALFFAFFATYTMYHVLSQQFGIGMMLMKVRPTKKYEWWRWTSTIGATAIYAIIFAKDIIQQPAFASVHVYEILVGIASIFILAATIIGFSLTRDSQAKIGTLYVYSNIAMLIAGVFFLLMDYPVFVIAIPRFVHDVTAFIIYSTHDQNRNSEVKNNYIYRALAFLPFPPLVLCPLIAIGLANGIESAAGAVDATLMGMGMPEVMKIGLQITFICGFFHYYIESFVWKREAIHRHAVKFN</sequence>
<keyword evidence="1" id="KW-0812">Transmembrane</keyword>
<dbReference type="Proteomes" id="UP000441399">
    <property type="component" value="Unassembled WGS sequence"/>
</dbReference>
<accession>A0A5S9QNJ8</accession>
<feature type="transmembrane region" description="Helical" evidence="1">
    <location>
        <begin position="161"/>
        <end position="179"/>
    </location>
</feature>
<feature type="transmembrane region" description="Helical" evidence="1">
    <location>
        <begin position="226"/>
        <end position="243"/>
    </location>
</feature>
<gene>
    <name evidence="2" type="ORF">OPDIPICF_02300</name>
</gene>
<keyword evidence="3" id="KW-1185">Reference proteome</keyword>
<feature type="transmembrane region" description="Helical" evidence="1">
    <location>
        <begin position="191"/>
        <end position="214"/>
    </location>
</feature>
<dbReference type="AlphaFoldDB" id="A0A5S9QNJ8"/>
<evidence type="ECO:0000256" key="1">
    <source>
        <dbReference type="SAM" id="Phobius"/>
    </source>
</evidence>
<keyword evidence="1" id="KW-1133">Transmembrane helix</keyword>
<feature type="transmembrane region" description="Helical" evidence="1">
    <location>
        <begin position="121"/>
        <end position="140"/>
    </location>
</feature>
<feature type="transmembrane region" description="Helical" evidence="1">
    <location>
        <begin position="327"/>
        <end position="345"/>
    </location>
</feature>
<organism evidence="2 3">
    <name type="scientific">BD1-7 clade bacterium</name>
    <dbReference type="NCBI Taxonomy" id="2029982"/>
    <lineage>
        <taxon>Bacteria</taxon>
        <taxon>Pseudomonadati</taxon>
        <taxon>Pseudomonadota</taxon>
        <taxon>Gammaproteobacteria</taxon>
        <taxon>Cellvibrionales</taxon>
        <taxon>Spongiibacteraceae</taxon>
        <taxon>BD1-7 clade</taxon>
    </lineage>
</organism>